<feature type="signal peptide" evidence="10">
    <location>
        <begin position="1"/>
        <end position="24"/>
    </location>
</feature>
<keyword evidence="9 10" id="KW-0449">Lipoprotein</keyword>
<evidence type="ECO:0000313" key="12">
    <source>
        <dbReference type="EMBL" id="MFB9761824.1"/>
    </source>
</evidence>
<evidence type="ECO:0000256" key="4">
    <source>
        <dbReference type="ARBA" id="ARBA00011529"/>
    </source>
</evidence>
<comment type="function">
    <text evidence="10">Involved in the system for phosphate transport across the cytoplasmic membrane.</text>
</comment>
<proteinExistence type="inferred from homology"/>
<dbReference type="Proteomes" id="UP001589609">
    <property type="component" value="Unassembled WGS sequence"/>
</dbReference>
<evidence type="ECO:0000256" key="7">
    <source>
        <dbReference type="ARBA" id="ARBA00022729"/>
    </source>
</evidence>
<evidence type="ECO:0000256" key="5">
    <source>
        <dbReference type="ARBA" id="ARBA00022448"/>
    </source>
</evidence>
<dbReference type="InterPro" id="IPR050811">
    <property type="entry name" value="Phosphate_ABC_transporter"/>
</dbReference>
<keyword evidence="13" id="KW-1185">Reference proteome</keyword>
<keyword evidence="8 10" id="KW-0564">Palmitate</keyword>
<dbReference type="PROSITE" id="PS51257">
    <property type="entry name" value="PROKAR_LIPOPROTEIN"/>
    <property type="match status" value="1"/>
</dbReference>
<dbReference type="Gene3D" id="3.40.190.10">
    <property type="entry name" value="Periplasmic binding protein-like II"/>
    <property type="match status" value="2"/>
</dbReference>
<dbReference type="InterPro" id="IPR024370">
    <property type="entry name" value="PBP_domain"/>
</dbReference>
<name>A0ABV5WMD6_9BACI</name>
<dbReference type="EMBL" id="JBHMAF010000196">
    <property type="protein sequence ID" value="MFB9761824.1"/>
    <property type="molecule type" value="Genomic_DNA"/>
</dbReference>
<evidence type="ECO:0000256" key="3">
    <source>
        <dbReference type="ARBA" id="ARBA00008725"/>
    </source>
</evidence>
<dbReference type="InterPro" id="IPR011862">
    <property type="entry name" value="Phos-bd"/>
</dbReference>
<organism evidence="12 13">
    <name type="scientific">Ectobacillus funiculus</name>
    <dbReference type="NCBI Taxonomy" id="137993"/>
    <lineage>
        <taxon>Bacteria</taxon>
        <taxon>Bacillati</taxon>
        <taxon>Bacillota</taxon>
        <taxon>Bacilli</taxon>
        <taxon>Bacillales</taxon>
        <taxon>Bacillaceae</taxon>
        <taxon>Ectobacillus</taxon>
    </lineage>
</organism>
<evidence type="ECO:0000313" key="13">
    <source>
        <dbReference type="Proteomes" id="UP001589609"/>
    </source>
</evidence>
<evidence type="ECO:0000256" key="8">
    <source>
        <dbReference type="ARBA" id="ARBA00023139"/>
    </source>
</evidence>
<feature type="domain" description="PBP" evidence="11">
    <location>
        <begin position="27"/>
        <end position="268"/>
    </location>
</feature>
<keyword evidence="6 10" id="KW-0592">Phosphate transport</keyword>
<sequence length="305" mass="34685">MKTGFTSIAALLFACTVFAFDAHAGPYLRGSVTMDGSSTVFPIMEAVSEEYAHQQSYVKTPISISGTGGGFNRFIKGEIDITNASRPIKREEQEAAKQNDIQYAVFPIAYDGLTIIVNQRNTWLTHITDSELKQLWAESGKQKKWSDINPSWPQQPIHFYAPGVDSGTYDYFQETILGERDMTRFATFSEDDNVLVRGVMSDPYAIAFLGFAYYSLNEQKVRAVAVNGVLPAKDTIQSGRYKPLSRPLYMYVNKASIREKECVYDYLRFAFRYGGQLAEEVGYVQLPRQKYEQQLRRLDEIKKTR</sequence>
<evidence type="ECO:0000256" key="1">
    <source>
        <dbReference type="ARBA" id="ARBA00002841"/>
    </source>
</evidence>
<comment type="similarity">
    <text evidence="3 10">Belongs to the PstS family.</text>
</comment>
<protein>
    <recommendedName>
        <fullName evidence="10">Phosphate-binding protein</fullName>
    </recommendedName>
</protein>
<evidence type="ECO:0000259" key="11">
    <source>
        <dbReference type="Pfam" id="PF12849"/>
    </source>
</evidence>
<reference evidence="12 13" key="1">
    <citation type="submission" date="2024-09" db="EMBL/GenBank/DDBJ databases">
        <authorList>
            <person name="Sun Q."/>
            <person name="Mori K."/>
        </authorList>
    </citation>
    <scope>NUCLEOTIDE SEQUENCE [LARGE SCALE GENOMIC DNA]</scope>
    <source>
        <strain evidence="12 13">JCM 11201</strain>
    </source>
</reference>
<gene>
    <name evidence="12" type="ORF">ACFFMS_26715</name>
</gene>
<evidence type="ECO:0000256" key="2">
    <source>
        <dbReference type="ARBA" id="ARBA00004193"/>
    </source>
</evidence>
<comment type="caution">
    <text evidence="12">The sequence shown here is derived from an EMBL/GenBank/DDBJ whole genome shotgun (WGS) entry which is preliminary data.</text>
</comment>
<dbReference type="Pfam" id="PF12849">
    <property type="entry name" value="PBP_like_2"/>
    <property type="match status" value="1"/>
</dbReference>
<comment type="function">
    <text evidence="1">Part of the ABC transporter complex PstSACB involved in phosphate import.</text>
</comment>
<feature type="chain" id="PRO_5045006062" description="Phosphate-binding protein" evidence="10">
    <location>
        <begin position="25"/>
        <end position="305"/>
    </location>
</feature>
<keyword evidence="5 10" id="KW-0813">Transport</keyword>
<dbReference type="PANTHER" id="PTHR30570:SF1">
    <property type="entry name" value="PHOSPHATE-BINDING PROTEIN PSTS"/>
    <property type="match status" value="1"/>
</dbReference>
<keyword evidence="7 10" id="KW-0732">Signal</keyword>
<dbReference type="SUPFAM" id="SSF53850">
    <property type="entry name" value="Periplasmic binding protein-like II"/>
    <property type="match status" value="1"/>
</dbReference>
<comment type="subcellular location">
    <subcellularLocation>
        <location evidence="2 10">Cell membrane</location>
        <topology evidence="2 10">Lipid-anchor</topology>
    </subcellularLocation>
</comment>
<accession>A0ABV5WMD6</accession>
<dbReference type="NCBIfam" id="TIGR02136">
    <property type="entry name" value="ptsS_2"/>
    <property type="match status" value="1"/>
</dbReference>
<dbReference type="CDD" id="cd13654">
    <property type="entry name" value="PBP2_phosphate_like_2"/>
    <property type="match status" value="1"/>
</dbReference>
<dbReference type="RefSeq" id="WP_379951920.1">
    <property type="nucleotide sequence ID" value="NZ_JBHMAF010000196.1"/>
</dbReference>
<evidence type="ECO:0000256" key="9">
    <source>
        <dbReference type="ARBA" id="ARBA00023288"/>
    </source>
</evidence>
<dbReference type="PANTHER" id="PTHR30570">
    <property type="entry name" value="PERIPLASMIC PHOSPHATE BINDING COMPONENT OF PHOSPHATE ABC TRANSPORTER"/>
    <property type="match status" value="1"/>
</dbReference>
<evidence type="ECO:0000256" key="10">
    <source>
        <dbReference type="RuleBase" id="RU367119"/>
    </source>
</evidence>
<keyword evidence="10" id="KW-1003">Cell membrane</keyword>
<comment type="subunit">
    <text evidence="4 10">The complex is composed of two ATP-binding proteins (PstB), two transmembrane proteins (PstC and PstA) and a solute-binding protein (PstS).</text>
</comment>
<keyword evidence="10" id="KW-0472">Membrane</keyword>
<evidence type="ECO:0000256" key="6">
    <source>
        <dbReference type="ARBA" id="ARBA00022592"/>
    </source>
</evidence>